<comment type="caution">
    <text evidence="1">The sequence shown here is derived from an EMBL/GenBank/DDBJ whole genome shotgun (WGS) entry which is preliminary data.</text>
</comment>
<dbReference type="AlphaFoldDB" id="A0A5C7ASU6"/>
<dbReference type="OrthoDB" id="8410020at2"/>
<dbReference type="EMBL" id="VORW01000006">
    <property type="protein sequence ID" value="TXE11154.1"/>
    <property type="molecule type" value="Genomic_DNA"/>
</dbReference>
<evidence type="ECO:0000313" key="1">
    <source>
        <dbReference type="EMBL" id="TXE11154.1"/>
    </source>
</evidence>
<evidence type="ECO:0000313" key="2">
    <source>
        <dbReference type="Proteomes" id="UP000321935"/>
    </source>
</evidence>
<accession>A0A5C7ASU6</accession>
<organism evidence="1 2">
    <name type="scientific">Algoriphagus aquimarinus</name>
    <dbReference type="NCBI Taxonomy" id="237018"/>
    <lineage>
        <taxon>Bacteria</taxon>
        <taxon>Pseudomonadati</taxon>
        <taxon>Bacteroidota</taxon>
        <taxon>Cytophagia</taxon>
        <taxon>Cytophagales</taxon>
        <taxon>Cyclobacteriaceae</taxon>
        <taxon>Algoriphagus</taxon>
    </lineage>
</organism>
<name>A0A5C7ASU6_9BACT</name>
<proteinExistence type="predicted"/>
<protein>
    <submittedName>
        <fullName evidence="1">Uncharacterized protein</fullName>
    </submittedName>
</protein>
<dbReference type="RefSeq" id="WP_146917695.1">
    <property type="nucleotide sequence ID" value="NZ_VORW01000006.1"/>
</dbReference>
<reference evidence="1 2" key="1">
    <citation type="submission" date="2019-08" db="EMBL/GenBank/DDBJ databases">
        <title>Genomes sequence of Algoriphagus aquimarinus ACAM450.</title>
        <authorList>
            <person name="Bowman J.P."/>
        </authorList>
    </citation>
    <scope>NUCLEOTIDE SEQUENCE [LARGE SCALE GENOMIC DNA]</scope>
    <source>
        <strain evidence="1 2">ACAM 450</strain>
    </source>
</reference>
<gene>
    <name evidence="1" type="ORF">ESV85_11420</name>
</gene>
<sequence length="383" mass="46368">MERTEKDIVKLHSNHFFKEFTFGKNKFIGHSKGQELEFADNVVWIDQFFLVFQIKDRNIEKESNFENWFKSKILRKAVQQIKKTISYLDEFDEILIENERGVLHDIAKAKGQNPLKLIVYNPGHNFDNKLRNQKSYLSSKIGHIHLLHIEDYNLICESLITPYEIQEYLNFREQLIRRNGENLNSLKEQYILKHYFIDHTDTNINLDYNRKEVNIIFNIDEFDISSIIQDFNKKILLTSGKNDYYYIIKELAKLHRSDLKHFKERLSLAINKSKQQEFDIPYRMTSSESNCGFVFIPLEFERKENVKNALTNFTNIHMYDQRLDKGIGMISYFNPIEKYFDIYWMYIDQKWIEDKDYEKLIYKDFPLRKVKAKMDYRYYMKDK</sequence>
<dbReference type="Proteomes" id="UP000321935">
    <property type="component" value="Unassembled WGS sequence"/>
</dbReference>